<name>A0A9X0A0M0_9CNID</name>
<keyword evidence="2" id="KW-1185">Reference proteome</keyword>
<reference evidence="1" key="1">
    <citation type="submission" date="2023-01" db="EMBL/GenBank/DDBJ databases">
        <title>Genome assembly of the deep-sea coral Lophelia pertusa.</title>
        <authorList>
            <person name="Herrera S."/>
            <person name="Cordes E."/>
        </authorList>
    </citation>
    <scope>NUCLEOTIDE SEQUENCE</scope>
    <source>
        <strain evidence="1">USNM1676648</strain>
        <tissue evidence="1">Polyp</tissue>
    </source>
</reference>
<evidence type="ECO:0000313" key="1">
    <source>
        <dbReference type="EMBL" id="KAJ7389469.1"/>
    </source>
</evidence>
<protein>
    <submittedName>
        <fullName evidence="1">Uncharacterized protein</fullName>
    </submittedName>
</protein>
<comment type="caution">
    <text evidence="1">The sequence shown here is derived from an EMBL/GenBank/DDBJ whole genome shotgun (WGS) entry which is preliminary data.</text>
</comment>
<accession>A0A9X0A0M0</accession>
<gene>
    <name evidence="1" type="ORF">OS493_031438</name>
</gene>
<dbReference type="Proteomes" id="UP001163046">
    <property type="component" value="Unassembled WGS sequence"/>
</dbReference>
<dbReference type="AlphaFoldDB" id="A0A9X0A0M0"/>
<dbReference type="OrthoDB" id="5983405at2759"/>
<sequence length="273" mass="31815">MVETFLPKNEIQRDVVRALVDMQRKLQLRIQELSSTLERLYEKEVQRLLQHQSHCEALCANDKAQPSEEIGTFIGFLNIGLETQDLSDIDVDGIFSALPTIQGRGAHSFLMFWTLYCFTKLMAESFRDASKKCSSFSCPFGQLEKSKIQNDLKVMFTCLCISLWSWYAVYQYAESPRSHSKLGEGNEVFDSRKAKKQEEILKQTPVDLPVILMFDNINMYRGKHKHLRLFKYIGPHNVELYWPSYINSKCKWFRRHPARQQCLPQTSKERATA</sequence>
<evidence type="ECO:0000313" key="2">
    <source>
        <dbReference type="Proteomes" id="UP001163046"/>
    </source>
</evidence>
<proteinExistence type="predicted"/>
<dbReference type="EMBL" id="MU825432">
    <property type="protein sequence ID" value="KAJ7389469.1"/>
    <property type="molecule type" value="Genomic_DNA"/>
</dbReference>
<organism evidence="1 2">
    <name type="scientific">Desmophyllum pertusum</name>
    <dbReference type="NCBI Taxonomy" id="174260"/>
    <lineage>
        <taxon>Eukaryota</taxon>
        <taxon>Metazoa</taxon>
        <taxon>Cnidaria</taxon>
        <taxon>Anthozoa</taxon>
        <taxon>Hexacorallia</taxon>
        <taxon>Scleractinia</taxon>
        <taxon>Caryophylliina</taxon>
        <taxon>Caryophylliidae</taxon>
        <taxon>Desmophyllum</taxon>
    </lineage>
</organism>